<proteinExistence type="predicted"/>
<organism evidence="1 2">
    <name type="scientific">Bifidobacterium choerinum</name>
    <dbReference type="NCBI Taxonomy" id="35760"/>
    <lineage>
        <taxon>Bacteria</taxon>
        <taxon>Bacillati</taxon>
        <taxon>Actinomycetota</taxon>
        <taxon>Actinomycetes</taxon>
        <taxon>Bifidobacteriales</taxon>
        <taxon>Bifidobacteriaceae</taxon>
        <taxon>Bifidobacterium</taxon>
    </lineage>
</organism>
<dbReference type="RefSeq" id="WP_099720830.1">
    <property type="nucleotide sequence ID" value="NZ_CP018044.1"/>
</dbReference>
<accession>A0A2D3D4M2</accession>
<sequence>MRYRIIKDESDLLEGDVAVYAHPSDMKPRLCLMVLAAADSAADHACIDIDVRNEGLKLLGPSDHYGRVVLSVGDEYAYVTDPQWEAFVMAYRFIDDYGNQHTATAYEFGYAVGRSL</sequence>
<dbReference type="KEGG" id="bcho:BcFMB_01365"/>
<evidence type="ECO:0000313" key="1">
    <source>
        <dbReference type="EMBL" id="ATU19806.1"/>
    </source>
</evidence>
<reference evidence="1 2" key="1">
    <citation type="submission" date="2016-11" db="EMBL/GenBank/DDBJ databases">
        <title>complete genome sequence of Bifidobacterium choerinum strain FMB-1.</title>
        <authorList>
            <person name="Park C.-S."/>
            <person name="Jung D.-H."/>
            <person name="Choi D.-S."/>
        </authorList>
    </citation>
    <scope>NUCLEOTIDE SEQUENCE [LARGE SCALE GENOMIC DNA]</scope>
    <source>
        <strain evidence="1 2">FMB-1</strain>
    </source>
</reference>
<evidence type="ECO:0000313" key="2">
    <source>
        <dbReference type="Proteomes" id="UP000229907"/>
    </source>
</evidence>
<name>A0A2D3D4M2_9BIFI</name>
<protein>
    <submittedName>
        <fullName evidence="1">Uncharacterized protein</fullName>
    </submittedName>
</protein>
<dbReference type="EMBL" id="CP018044">
    <property type="protein sequence ID" value="ATU19806.1"/>
    <property type="molecule type" value="Genomic_DNA"/>
</dbReference>
<dbReference type="Proteomes" id="UP000229907">
    <property type="component" value="Chromosome"/>
</dbReference>
<gene>
    <name evidence="1" type="ORF">BcFMB_01365</name>
</gene>
<dbReference type="AlphaFoldDB" id="A0A2D3D4M2"/>